<evidence type="ECO:0000256" key="15">
    <source>
        <dbReference type="PROSITE-ProRule" id="PRU00110"/>
    </source>
</evidence>
<feature type="coiled-coil region" evidence="17">
    <location>
        <begin position="305"/>
        <end position="335"/>
    </location>
</feature>
<dbReference type="FunFam" id="3.30.565.10:FF:000010">
    <property type="entry name" value="Sensor histidine kinase RcsC"/>
    <property type="match status" value="1"/>
</dbReference>
<comment type="catalytic activity">
    <reaction evidence="1">
        <text>ATP + protein L-histidine = ADP + protein N-phospho-L-histidine.</text>
        <dbReference type="EC" id="2.7.13.3"/>
    </reaction>
</comment>
<keyword evidence="23" id="KW-1185">Reference proteome</keyword>
<evidence type="ECO:0000256" key="12">
    <source>
        <dbReference type="ARBA" id="ARBA00023012"/>
    </source>
</evidence>
<protein>
    <recommendedName>
        <fullName evidence="14">Circadian input-output histidine kinase CikA</fullName>
        <ecNumber evidence="4">2.7.13.3</ecNumber>
    </recommendedName>
</protein>
<dbReference type="PANTHER" id="PTHR45339:SF1">
    <property type="entry name" value="HYBRID SIGNAL TRANSDUCTION HISTIDINE KINASE J"/>
    <property type="match status" value="1"/>
</dbReference>
<organism evidence="22 23">
    <name type="scientific">Geodermatophilus dictyosporus</name>
    <dbReference type="NCBI Taxonomy" id="1523247"/>
    <lineage>
        <taxon>Bacteria</taxon>
        <taxon>Bacillati</taxon>
        <taxon>Actinomycetota</taxon>
        <taxon>Actinomycetes</taxon>
        <taxon>Geodermatophilales</taxon>
        <taxon>Geodermatophilaceae</taxon>
        <taxon>Geodermatophilus</taxon>
    </lineage>
</organism>
<feature type="modified residue" description="Phosphohistidine" evidence="15">
    <location>
        <position position="776"/>
    </location>
</feature>
<evidence type="ECO:0000256" key="17">
    <source>
        <dbReference type="SAM" id="Coils"/>
    </source>
</evidence>
<proteinExistence type="inferred from homology"/>
<dbReference type="InterPro" id="IPR007895">
    <property type="entry name" value="MASE1"/>
</dbReference>
<dbReference type="OrthoDB" id="340764at2"/>
<evidence type="ECO:0000256" key="9">
    <source>
        <dbReference type="ARBA" id="ARBA00022777"/>
    </source>
</evidence>
<reference evidence="23" key="1">
    <citation type="submission" date="2016-10" db="EMBL/GenBank/DDBJ databases">
        <authorList>
            <person name="Varghese N."/>
            <person name="Submissions S."/>
        </authorList>
    </citation>
    <scope>NUCLEOTIDE SEQUENCE [LARGE SCALE GENOMIC DNA]</scope>
    <source>
        <strain evidence="23">DSM 44208</strain>
    </source>
</reference>
<dbReference type="PROSITE" id="PS50109">
    <property type="entry name" value="HIS_KIN"/>
    <property type="match status" value="1"/>
</dbReference>
<dbReference type="CDD" id="cd00082">
    <property type="entry name" value="HisKA"/>
    <property type="match status" value="1"/>
</dbReference>
<feature type="transmembrane region" description="Helical" evidence="18">
    <location>
        <begin position="137"/>
        <end position="162"/>
    </location>
</feature>
<evidence type="ECO:0000259" key="19">
    <source>
        <dbReference type="PROSITE" id="PS50109"/>
    </source>
</evidence>
<dbReference type="RefSeq" id="WP_091108978.1">
    <property type="nucleotide sequence ID" value="NZ_FOWQ01000003.1"/>
</dbReference>
<dbReference type="PROSITE" id="PS50110">
    <property type="entry name" value="RESPONSE_REGULATORY"/>
    <property type="match status" value="1"/>
</dbReference>
<feature type="transmembrane region" description="Helical" evidence="18">
    <location>
        <begin position="248"/>
        <end position="269"/>
    </location>
</feature>
<dbReference type="PRINTS" id="PR00344">
    <property type="entry name" value="BCTRLSENSOR"/>
</dbReference>
<comment type="similarity">
    <text evidence="3">In the N-terminal section; belongs to the phytochrome family.</text>
</comment>
<dbReference type="InterPro" id="IPR005467">
    <property type="entry name" value="His_kinase_dom"/>
</dbReference>
<keyword evidence="9 22" id="KW-0808">Transferase</keyword>
<feature type="modified residue" description="4-aspartylphosphate" evidence="16">
    <location>
        <position position="627"/>
    </location>
</feature>
<evidence type="ECO:0000313" key="23">
    <source>
        <dbReference type="Proteomes" id="UP000198857"/>
    </source>
</evidence>
<dbReference type="PROSITE" id="PS50894">
    <property type="entry name" value="HPT"/>
    <property type="match status" value="1"/>
</dbReference>
<keyword evidence="6 16" id="KW-0597">Phosphoprotein</keyword>
<feature type="transmembrane region" description="Helical" evidence="18">
    <location>
        <begin position="205"/>
        <end position="228"/>
    </location>
</feature>
<keyword evidence="7 18" id="KW-0812">Transmembrane</keyword>
<dbReference type="SUPFAM" id="SSF52172">
    <property type="entry name" value="CheY-like"/>
    <property type="match status" value="1"/>
</dbReference>
<sequence>MSHSSPSGPGGLAGAVARLPWPVVTLGAAAVYAAASVLGRATRLEGSQLALVWPAAAVGVLWLAASWVHPRRLLVDALALAAVAATVNGLTGFGPAEAAVLGVANAVQAVVACAVLSRLQRRWGTPDVWRLRRPTDLGALAVAAVGSALVTSALGPVGLWLLGDGHLLASMGTWTVRNAASVLVFAPLALLLVDPGTARTPPGRARLAELAGVTLLTTAAYVLVMGVATPVPVAFALLPFGMWLALRFGPTVAAAHVTLAGVFVVVTTLGGRGPFAVADLWLRAGLAQAYVVVAGVVALVVALHHDERQRLIAGLEQARAEADEQARLAEQAMAHTSAFLAVMSHEIRTPLNGVLGLTALLLGTDLDDRQREWAAAADRSGRTLLRIVNDVLDSAKVEAGAVELEEVPLDLLEVLDEAALPVRGPAADRGLALVVTPAPGLARHRTGDPGRLRQVVGNLLANAVKFTESGSVTLTVDGDAATVVLHVTDTGIGMTGEQLARLFTPFTQAEASTTRRFGGTGLGLSIAAGLVARMGGRITACSAPAAGTTFRVELPLPETGPAVGAAPVPVPAAVPGLRVLVADDDEVNRLVARMTLQARGLAVDVVPDGARAVEAVRAGGYDAVFMDCHMPGVDGLEATRRIRAAEAADGRPRTPVVALTASALTEDRARYREAGMDGFLPKPWTPEELQAVLELIGAAAPAPRPAAAGALPPVDDDLTTVRARLDELFEDDDPEEVAPVRASLLTTFRDRTATLVSDLAAAAATGDRPAAAAAAHALRGSAGTIGAGSLAALAAALEERAGAPGRADLVPLADRLAAAAAALAPGLTELAAATPLRRAS</sequence>
<dbReference type="EC" id="2.7.13.3" evidence="4"/>
<dbReference type="Gene3D" id="1.20.120.160">
    <property type="entry name" value="HPT domain"/>
    <property type="match status" value="1"/>
</dbReference>
<feature type="transmembrane region" description="Helical" evidence="18">
    <location>
        <begin position="98"/>
        <end position="116"/>
    </location>
</feature>
<evidence type="ECO:0000256" key="18">
    <source>
        <dbReference type="SAM" id="Phobius"/>
    </source>
</evidence>
<dbReference type="Gene3D" id="1.10.287.130">
    <property type="match status" value="1"/>
</dbReference>
<evidence type="ECO:0000256" key="11">
    <source>
        <dbReference type="ARBA" id="ARBA00022989"/>
    </source>
</evidence>
<dbReference type="Pfam" id="PF00072">
    <property type="entry name" value="Response_reg"/>
    <property type="match status" value="1"/>
</dbReference>
<evidence type="ECO:0000256" key="1">
    <source>
        <dbReference type="ARBA" id="ARBA00000085"/>
    </source>
</evidence>
<evidence type="ECO:0000259" key="20">
    <source>
        <dbReference type="PROSITE" id="PS50110"/>
    </source>
</evidence>
<keyword evidence="5" id="KW-1003">Cell membrane</keyword>
<dbReference type="SUPFAM" id="SSF47226">
    <property type="entry name" value="Histidine-containing phosphotransfer domain, HPT domain"/>
    <property type="match status" value="1"/>
</dbReference>
<dbReference type="InterPro" id="IPR003594">
    <property type="entry name" value="HATPase_dom"/>
</dbReference>
<evidence type="ECO:0000256" key="13">
    <source>
        <dbReference type="ARBA" id="ARBA00023136"/>
    </source>
</evidence>
<dbReference type="AlphaFoldDB" id="A0A1I5MMB0"/>
<dbReference type="CDD" id="cd17546">
    <property type="entry name" value="REC_hyHK_CKI1_RcsC-like"/>
    <property type="match status" value="1"/>
</dbReference>
<feature type="transmembrane region" description="Helical" evidence="18">
    <location>
        <begin position="174"/>
        <end position="193"/>
    </location>
</feature>
<dbReference type="SUPFAM" id="SSF55874">
    <property type="entry name" value="ATPase domain of HSP90 chaperone/DNA topoisomerase II/histidine kinase"/>
    <property type="match status" value="1"/>
</dbReference>
<evidence type="ECO:0000256" key="14">
    <source>
        <dbReference type="ARBA" id="ARBA00074306"/>
    </source>
</evidence>
<keyword evidence="9 22" id="KW-0418">Kinase</keyword>
<dbReference type="GO" id="GO:0005886">
    <property type="term" value="C:plasma membrane"/>
    <property type="evidence" value="ECO:0007669"/>
    <property type="project" value="UniProtKB-SubCell"/>
</dbReference>
<feature type="transmembrane region" description="Helical" evidence="18">
    <location>
        <begin position="50"/>
        <end position="68"/>
    </location>
</feature>
<dbReference type="Pfam" id="PF02518">
    <property type="entry name" value="HATPase_c"/>
    <property type="match status" value="1"/>
</dbReference>
<name>A0A1I5MMB0_9ACTN</name>
<accession>A0A1I5MMB0</accession>
<dbReference type="PANTHER" id="PTHR45339">
    <property type="entry name" value="HYBRID SIGNAL TRANSDUCTION HISTIDINE KINASE J"/>
    <property type="match status" value="1"/>
</dbReference>
<keyword evidence="11 18" id="KW-1133">Transmembrane helix</keyword>
<feature type="domain" description="HPt" evidence="21">
    <location>
        <begin position="737"/>
        <end position="830"/>
    </location>
</feature>
<feature type="transmembrane region" description="Helical" evidence="18">
    <location>
        <begin position="281"/>
        <end position="303"/>
    </location>
</feature>
<dbReference type="EMBL" id="FOWQ01000003">
    <property type="protein sequence ID" value="SFP10650.1"/>
    <property type="molecule type" value="Genomic_DNA"/>
</dbReference>
<dbReference type="InterPro" id="IPR004358">
    <property type="entry name" value="Sig_transdc_His_kin-like_C"/>
</dbReference>
<dbReference type="InterPro" id="IPR008207">
    <property type="entry name" value="Sig_transdc_His_kin_Hpt_dom"/>
</dbReference>
<dbReference type="InterPro" id="IPR036097">
    <property type="entry name" value="HisK_dim/P_sf"/>
</dbReference>
<dbReference type="Gene3D" id="3.30.565.10">
    <property type="entry name" value="Histidine kinase-like ATPase, C-terminal domain"/>
    <property type="match status" value="1"/>
</dbReference>
<keyword evidence="8" id="KW-0547">Nucleotide-binding</keyword>
<dbReference type="InterPro" id="IPR036890">
    <property type="entry name" value="HATPase_C_sf"/>
</dbReference>
<dbReference type="GO" id="GO:0000155">
    <property type="term" value="F:phosphorelay sensor kinase activity"/>
    <property type="evidence" value="ECO:0007669"/>
    <property type="project" value="InterPro"/>
</dbReference>
<feature type="domain" description="Histidine kinase" evidence="19">
    <location>
        <begin position="342"/>
        <end position="558"/>
    </location>
</feature>
<dbReference type="CDD" id="cd16922">
    <property type="entry name" value="HATPase_EvgS-ArcB-TorS-like"/>
    <property type="match status" value="1"/>
</dbReference>
<dbReference type="SMART" id="SM00387">
    <property type="entry name" value="HATPase_c"/>
    <property type="match status" value="1"/>
</dbReference>
<evidence type="ECO:0000256" key="16">
    <source>
        <dbReference type="PROSITE-ProRule" id="PRU00169"/>
    </source>
</evidence>
<evidence type="ECO:0000256" key="6">
    <source>
        <dbReference type="ARBA" id="ARBA00022553"/>
    </source>
</evidence>
<keyword evidence="17" id="KW-0175">Coiled coil</keyword>
<evidence type="ECO:0000256" key="3">
    <source>
        <dbReference type="ARBA" id="ARBA00006402"/>
    </source>
</evidence>
<dbReference type="GO" id="GO:0005524">
    <property type="term" value="F:ATP binding"/>
    <property type="evidence" value="ECO:0007669"/>
    <property type="project" value="UniProtKB-KW"/>
</dbReference>
<dbReference type="STRING" id="1523247.SAMN05660464_2067"/>
<dbReference type="SUPFAM" id="SSF47384">
    <property type="entry name" value="Homodimeric domain of signal transducing histidine kinase"/>
    <property type="match status" value="1"/>
</dbReference>
<evidence type="ECO:0000256" key="4">
    <source>
        <dbReference type="ARBA" id="ARBA00012438"/>
    </source>
</evidence>
<dbReference type="Pfam" id="PF00512">
    <property type="entry name" value="HisKA"/>
    <property type="match status" value="1"/>
</dbReference>
<feature type="transmembrane region" description="Helical" evidence="18">
    <location>
        <begin position="20"/>
        <end position="38"/>
    </location>
</feature>
<keyword evidence="12" id="KW-0902">Two-component regulatory system</keyword>
<evidence type="ECO:0000256" key="5">
    <source>
        <dbReference type="ARBA" id="ARBA00022475"/>
    </source>
</evidence>
<dbReference type="Pfam" id="PF01627">
    <property type="entry name" value="Hpt"/>
    <property type="match status" value="1"/>
</dbReference>
<evidence type="ECO:0000259" key="21">
    <source>
        <dbReference type="PROSITE" id="PS50894"/>
    </source>
</evidence>
<dbReference type="InterPro" id="IPR003661">
    <property type="entry name" value="HisK_dim/P_dom"/>
</dbReference>
<comment type="subcellular location">
    <subcellularLocation>
        <location evidence="2">Cell membrane</location>
        <topology evidence="2">Multi-pass membrane protein</topology>
    </subcellularLocation>
</comment>
<evidence type="ECO:0000256" key="2">
    <source>
        <dbReference type="ARBA" id="ARBA00004651"/>
    </source>
</evidence>
<dbReference type="Pfam" id="PF05231">
    <property type="entry name" value="MASE1"/>
    <property type="match status" value="1"/>
</dbReference>
<keyword evidence="10" id="KW-0067">ATP-binding</keyword>
<evidence type="ECO:0000256" key="10">
    <source>
        <dbReference type="ARBA" id="ARBA00022840"/>
    </source>
</evidence>
<evidence type="ECO:0000256" key="7">
    <source>
        <dbReference type="ARBA" id="ARBA00022692"/>
    </source>
</evidence>
<dbReference type="InterPro" id="IPR036641">
    <property type="entry name" value="HPT_dom_sf"/>
</dbReference>
<dbReference type="SMART" id="SM00388">
    <property type="entry name" value="HisKA"/>
    <property type="match status" value="1"/>
</dbReference>
<evidence type="ECO:0000256" key="8">
    <source>
        <dbReference type="ARBA" id="ARBA00022741"/>
    </source>
</evidence>
<keyword evidence="13 18" id="KW-0472">Membrane</keyword>
<evidence type="ECO:0000313" key="22">
    <source>
        <dbReference type="EMBL" id="SFP10650.1"/>
    </source>
</evidence>
<feature type="domain" description="Response regulatory" evidence="20">
    <location>
        <begin position="578"/>
        <end position="697"/>
    </location>
</feature>
<dbReference type="InterPro" id="IPR011006">
    <property type="entry name" value="CheY-like_superfamily"/>
</dbReference>
<dbReference type="SMART" id="SM00448">
    <property type="entry name" value="REC"/>
    <property type="match status" value="1"/>
</dbReference>
<dbReference type="Proteomes" id="UP000198857">
    <property type="component" value="Unassembled WGS sequence"/>
</dbReference>
<dbReference type="InterPro" id="IPR001789">
    <property type="entry name" value="Sig_transdc_resp-reg_receiver"/>
</dbReference>
<gene>
    <name evidence="22" type="ORF">SAMN05660464_2067</name>
</gene>
<dbReference type="Gene3D" id="3.40.50.2300">
    <property type="match status" value="1"/>
</dbReference>